<reference evidence="1 2" key="1">
    <citation type="journal article" date="2019" name="Int. J. Syst. Evol. Microbiol.">
        <title>The Global Catalogue of Microorganisms (GCM) 10K type strain sequencing project: providing services to taxonomists for standard genome sequencing and annotation.</title>
        <authorList>
            <consortium name="The Broad Institute Genomics Platform"/>
            <consortium name="The Broad Institute Genome Sequencing Center for Infectious Disease"/>
            <person name="Wu L."/>
            <person name="Ma J."/>
        </authorList>
    </citation>
    <scope>NUCLEOTIDE SEQUENCE [LARGE SCALE GENOMIC DNA]</scope>
    <source>
        <strain evidence="1 2">JCM 15421</strain>
    </source>
</reference>
<dbReference type="Proteomes" id="UP001501523">
    <property type="component" value="Unassembled WGS sequence"/>
</dbReference>
<name>A0ABN1IEQ1_9GAMM</name>
<keyword evidence="2" id="KW-1185">Reference proteome</keyword>
<gene>
    <name evidence="1" type="ORF">GCM10009105_09900</name>
</gene>
<evidence type="ECO:0000313" key="2">
    <source>
        <dbReference type="Proteomes" id="UP001501523"/>
    </source>
</evidence>
<evidence type="ECO:0000313" key="1">
    <source>
        <dbReference type="EMBL" id="GAA0709436.1"/>
    </source>
</evidence>
<accession>A0ABN1IEQ1</accession>
<proteinExistence type="predicted"/>
<dbReference type="RefSeq" id="WP_343787777.1">
    <property type="nucleotide sequence ID" value="NZ_BAAAEU010000004.1"/>
</dbReference>
<sequence>MRKSWHAIHFAPAGRGFPSVRGRHLAGIAALALLGAGAQSEVRAQGWGGALGIASDNIDRGYSLSAGRPAWLADLHYEFGPEWLIGLSASAERPRRQEPGARLAVYIDRRWRVDDVWAAKAGVVHYDSPWNAWRRPLRYDEINVAIGYRDRWRATLAVSPNTPERYLYPYRRARSGFAAWPELTFHQPIVGRLSADIGVGYAYRQHAGDRNYGYGNVGISYAIGDTYLYLSRLWTNSVAPPYGWNGYSLESESRGRWVASVVWSF</sequence>
<organism evidence="1 2">
    <name type="scientific">Dokdonella soli</name>
    <dbReference type="NCBI Taxonomy" id="529810"/>
    <lineage>
        <taxon>Bacteria</taxon>
        <taxon>Pseudomonadati</taxon>
        <taxon>Pseudomonadota</taxon>
        <taxon>Gammaproteobacteria</taxon>
        <taxon>Lysobacterales</taxon>
        <taxon>Rhodanobacteraceae</taxon>
        <taxon>Dokdonella</taxon>
    </lineage>
</organism>
<dbReference type="EMBL" id="BAAAEU010000004">
    <property type="protein sequence ID" value="GAA0709436.1"/>
    <property type="molecule type" value="Genomic_DNA"/>
</dbReference>
<comment type="caution">
    <text evidence="1">The sequence shown here is derived from an EMBL/GenBank/DDBJ whole genome shotgun (WGS) entry which is preliminary data.</text>
</comment>
<protein>
    <submittedName>
        <fullName evidence="1">Uncharacterized protein</fullName>
    </submittedName>
</protein>